<keyword evidence="2" id="KW-1133">Transmembrane helix</keyword>
<dbReference type="RefSeq" id="WP_005398677.1">
    <property type="nucleotide sequence ID" value="NZ_JH601088.1"/>
</dbReference>
<evidence type="ECO:0000256" key="1">
    <source>
        <dbReference type="SAM" id="MobiDB-lite"/>
    </source>
</evidence>
<protein>
    <recommendedName>
        <fullName evidence="3">CAAX prenyl protease 2/Lysostaphin resistance protein A-like domain-containing protein</fullName>
    </recommendedName>
</protein>
<comment type="caution">
    <text evidence="4">The sequence shown here is derived from an EMBL/GenBank/DDBJ whole genome shotgun (WGS) entry which is preliminary data.</text>
</comment>
<dbReference type="STRING" id="883114.HMPREF9709_01162"/>
<feature type="transmembrane region" description="Helical" evidence="2">
    <location>
        <begin position="75"/>
        <end position="96"/>
    </location>
</feature>
<feature type="domain" description="CAAX prenyl protease 2/Lysostaphin resistance protein A-like" evidence="3">
    <location>
        <begin position="159"/>
        <end position="243"/>
    </location>
</feature>
<dbReference type="OrthoDB" id="9782250at2"/>
<evidence type="ECO:0000313" key="5">
    <source>
        <dbReference type="Proteomes" id="UP000004191"/>
    </source>
</evidence>
<dbReference type="eggNOG" id="COG1266">
    <property type="taxonomic scope" value="Bacteria"/>
</dbReference>
<feature type="transmembrane region" description="Helical" evidence="2">
    <location>
        <begin position="188"/>
        <end position="205"/>
    </location>
</feature>
<dbReference type="GO" id="GO:0080120">
    <property type="term" value="P:CAAX-box protein maturation"/>
    <property type="evidence" value="ECO:0007669"/>
    <property type="project" value="UniProtKB-ARBA"/>
</dbReference>
<evidence type="ECO:0000313" key="4">
    <source>
        <dbReference type="EMBL" id="EHR33563.1"/>
    </source>
</evidence>
<dbReference type="HOGENOM" id="CLU_833589_0_0_9"/>
<feature type="compositionally biased region" description="Basic and acidic residues" evidence="1">
    <location>
        <begin position="1"/>
        <end position="17"/>
    </location>
</feature>
<gene>
    <name evidence="4" type="ORF">HMPREF9709_01162</name>
</gene>
<evidence type="ECO:0000259" key="3">
    <source>
        <dbReference type="Pfam" id="PF02517"/>
    </source>
</evidence>
<name>H3NPA1_9FIRM</name>
<dbReference type="InterPro" id="IPR003675">
    <property type="entry name" value="Rce1/LyrA-like_dom"/>
</dbReference>
<feature type="transmembrane region" description="Helical" evidence="2">
    <location>
        <begin position="235"/>
        <end position="255"/>
    </location>
</feature>
<dbReference type="EMBL" id="AGEI01000022">
    <property type="protein sequence ID" value="EHR33563.1"/>
    <property type="molecule type" value="Genomic_DNA"/>
</dbReference>
<sequence>MKDENFQTEDKTYDENSNHGFSHYQTLDNNNINPEEPEIDIDGAKSRYRKSILMFIVYFISNILAYLLLEPFIKDVGLINALSVIISIIPIYLFMGKRALKETEDIRPSKKLSVVDLLFFVGIMYLLSIAFSHITNFFMRTFNIRSINVTEMIQTSLNTTLFIYAVFIGPFFEELNYRGFHLNNTRRYGAYSSILLSTLIFSFAHGNFMQGIGTLGIGFVLGYVAYFYSFQDAIILHILNNLIVSLLGMVSTMANQNTAKTLFIAFDLAILGLIVFAIISLFIKKRRDNIKKNLKYTRSEKIYLKALLTDPIFFVYILIILILMILPSFIVLE</sequence>
<keyword evidence="2" id="KW-0472">Membrane</keyword>
<evidence type="ECO:0000256" key="2">
    <source>
        <dbReference type="SAM" id="Phobius"/>
    </source>
</evidence>
<reference evidence="4 5" key="1">
    <citation type="submission" date="2012-01" db="EMBL/GenBank/DDBJ databases">
        <title>The Genome Sequence of Helcococcus kunzii ATCC 51366.</title>
        <authorList>
            <consortium name="The Broad Institute Genome Sequencing Platform"/>
            <person name="Earl A."/>
            <person name="Ward D."/>
            <person name="Feldgarden M."/>
            <person name="Gevers D."/>
            <person name="Huys G."/>
            <person name="Young S.K."/>
            <person name="Zeng Q."/>
            <person name="Gargeya S."/>
            <person name="Fitzgerald M."/>
            <person name="Haas B."/>
            <person name="Abouelleil A."/>
            <person name="Alvarado L."/>
            <person name="Arachchi H.M."/>
            <person name="Berlin A."/>
            <person name="Chapman S.B."/>
            <person name="Gearin G."/>
            <person name="Goldberg J."/>
            <person name="Griggs A."/>
            <person name="Gujja S."/>
            <person name="Hansen M."/>
            <person name="Heiman D."/>
            <person name="Howarth C."/>
            <person name="Larimer J."/>
            <person name="Lui A."/>
            <person name="MacDonald P.J.P."/>
            <person name="McCowen C."/>
            <person name="Montmayeur A."/>
            <person name="Murphy C."/>
            <person name="Neiman D."/>
            <person name="Pearson M."/>
            <person name="Priest M."/>
            <person name="Roberts A."/>
            <person name="Saif S."/>
            <person name="Shea T."/>
            <person name="Sisk P."/>
            <person name="Stolte C."/>
            <person name="Sykes S."/>
            <person name="Wortman J."/>
            <person name="Nusbaum C."/>
            <person name="Birren B."/>
        </authorList>
    </citation>
    <scope>NUCLEOTIDE SEQUENCE [LARGE SCALE GENOMIC DNA]</scope>
    <source>
        <strain evidence="4 5">ATCC 51366</strain>
    </source>
</reference>
<organism evidence="4 5">
    <name type="scientific">Helcococcus kunzii ATCC 51366</name>
    <dbReference type="NCBI Taxonomy" id="883114"/>
    <lineage>
        <taxon>Bacteria</taxon>
        <taxon>Bacillati</taxon>
        <taxon>Bacillota</taxon>
        <taxon>Tissierellia</taxon>
        <taxon>Tissierellales</taxon>
        <taxon>Peptoniphilaceae</taxon>
        <taxon>Helcococcus</taxon>
    </lineage>
</organism>
<feature type="transmembrane region" description="Helical" evidence="2">
    <location>
        <begin position="159"/>
        <end position="176"/>
    </location>
</feature>
<feature type="transmembrane region" description="Helical" evidence="2">
    <location>
        <begin position="117"/>
        <end position="139"/>
    </location>
</feature>
<keyword evidence="5" id="KW-1185">Reference proteome</keyword>
<feature type="transmembrane region" description="Helical" evidence="2">
    <location>
        <begin position="211"/>
        <end position="228"/>
    </location>
</feature>
<keyword evidence="2" id="KW-0812">Transmembrane</keyword>
<feature type="transmembrane region" description="Helical" evidence="2">
    <location>
        <begin position="52"/>
        <end position="69"/>
    </location>
</feature>
<feature type="region of interest" description="Disordered" evidence="1">
    <location>
        <begin position="1"/>
        <end position="20"/>
    </location>
</feature>
<dbReference type="Proteomes" id="UP000004191">
    <property type="component" value="Unassembled WGS sequence"/>
</dbReference>
<accession>H3NPA1</accession>
<dbReference type="AlphaFoldDB" id="H3NPA1"/>
<dbReference type="Pfam" id="PF02517">
    <property type="entry name" value="Rce1-like"/>
    <property type="match status" value="1"/>
</dbReference>
<dbReference type="GeneID" id="96999147"/>
<dbReference type="GO" id="GO:0004175">
    <property type="term" value="F:endopeptidase activity"/>
    <property type="evidence" value="ECO:0007669"/>
    <property type="project" value="UniProtKB-ARBA"/>
</dbReference>
<proteinExistence type="predicted"/>
<feature type="transmembrane region" description="Helical" evidence="2">
    <location>
        <begin position="261"/>
        <end position="283"/>
    </location>
</feature>
<feature type="transmembrane region" description="Helical" evidence="2">
    <location>
        <begin position="304"/>
        <end position="330"/>
    </location>
</feature>